<dbReference type="AlphaFoldDB" id="A0A381V6N2"/>
<dbReference type="GO" id="GO:0003677">
    <property type="term" value="F:DNA binding"/>
    <property type="evidence" value="ECO:0007669"/>
    <property type="project" value="UniProtKB-KW"/>
</dbReference>
<dbReference type="EMBL" id="UINC01007864">
    <property type="protein sequence ID" value="SVA35428.1"/>
    <property type="molecule type" value="Genomic_DNA"/>
</dbReference>
<feature type="domain" description="HTH tetR-type" evidence="2">
    <location>
        <begin position="12"/>
        <end position="59"/>
    </location>
</feature>
<dbReference type="SUPFAM" id="SSF46689">
    <property type="entry name" value="Homeodomain-like"/>
    <property type="match status" value="1"/>
</dbReference>
<evidence type="ECO:0000313" key="3">
    <source>
        <dbReference type="EMBL" id="SVA35428.1"/>
    </source>
</evidence>
<accession>A0A381V6N2</accession>
<dbReference type="InterPro" id="IPR001647">
    <property type="entry name" value="HTH_TetR"/>
</dbReference>
<dbReference type="Gene3D" id="1.10.357.10">
    <property type="entry name" value="Tetracycline Repressor, domain 2"/>
    <property type="match status" value="1"/>
</dbReference>
<dbReference type="Pfam" id="PF00440">
    <property type="entry name" value="TetR_N"/>
    <property type="match status" value="1"/>
</dbReference>
<dbReference type="InterPro" id="IPR009057">
    <property type="entry name" value="Homeodomain-like_sf"/>
</dbReference>
<keyword evidence="1" id="KW-0238">DNA-binding</keyword>
<evidence type="ECO:0000256" key="1">
    <source>
        <dbReference type="ARBA" id="ARBA00023125"/>
    </source>
</evidence>
<protein>
    <recommendedName>
        <fullName evidence="2">HTH tetR-type domain-containing protein</fullName>
    </recommendedName>
</protein>
<gene>
    <name evidence="3" type="ORF">METZ01_LOCUS88282</name>
</gene>
<proteinExistence type="predicted"/>
<organism evidence="3">
    <name type="scientific">marine metagenome</name>
    <dbReference type="NCBI Taxonomy" id="408172"/>
    <lineage>
        <taxon>unclassified sequences</taxon>
        <taxon>metagenomes</taxon>
        <taxon>ecological metagenomes</taxon>
    </lineage>
</organism>
<sequence>MARDGTETRARLLAEAESQFAEVGIWQATMGDIVRAAGQRNASALTYHFGSREGVLDAILAEHGNPIDAHRGEMLSMVHHDPDAPADIRSLVSALVRPMTTVLADSRGRRYVRIVAQLSDRFPAWQDVPEGVDQTHLTDALVRLEARAAGPDASIRTARLVAMIRLMTSSLAARAVVLDSGTTPTLDDRAYEGDLIDVLVGVLTAPSTLAA</sequence>
<name>A0A381V6N2_9ZZZZ</name>
<evidence type="ECO:0000259" key="2">
    <source>
        <dbReference type="Pfam" id="PF00440"/>
    </source>
</evidence>
<reference evidence="3" key="1">
    <citation type="submission" date="2018-05" db="EMBL/GenBank/DDBJ databases">
        <authorList>
            <person name="Lanie J.A."/>
            <person name="Ng W.-L."/>
            <person name="Kazmierczak K.M."/>
            <person name="Andrzejewski T.M."/>
            <person name="Davidsen T.M."/>
            <person name="Wayne K.J."/>
            <person name="Tettelin H."/>
            <person name="Glass J.I."/>
            <person name="Rusch D."/>
            <person name="Podicherti R."/>
            <person name="Tsui H.-C.T."/>
            <person name="Winkler M.E."/>
        </authorList>
    </citation>
    <scope>NUCLEOTIDE SEQUENCE</scope>
</reference>